<keyword evidence="9" id="KW-0325">Glycoprotein</keyword>
<organism evidence="12 13">
    <name type="scientific">Coffea canephora</name>
    <name type="common">Robusta coffee</name>
    <dbReference type="NCBI Taxonomy" id="49390"/>
    <lineage>
        <taxon>Eukaryota</taxon>
        <taxon>Viridiplantae</taxon>
        <taxon>Streptophyta</taxon>
        <taxon>Embryophyta</taxon>
        <taxon>Tracheophyta</taxon>
        <taxon>Spermatophyta</taxon>
        <taxon>Magnoliopsida</taxon>
        <taxon>eudicotyledons</taxon>
        <taxon>Gunneridae</taxon>
        <taxon>Pentapetalae</taxon>
        <taxon>asterids</taxon>
        <taxon>lamiids</taxon>
        <taxon>Gentianales</taxon>
        <taxon>Rubiaceae</taxon>
        <taxon>Ixoroideae</taxon>
        <taxon>Gardenieae complex</taxon>
        <taxon>Bertiereae - Coffeeae clade</taxon>
        <taxon>Coffeeae</taxon>
        <taxon>Coffea</taxon>
    </lineage>
</organism>
<dbReference type="SUPFAM" id="SSF56176">
    <property type="entry name" value="FAD-binding/transporter-associated domain-like"/>
    <property type="match status" value="1"/>
</dbReference>
<evidence type="ECO:0000256" key="3">
    <source>
        <dbReference type="ARBA" id="ARBA00005466"/>
    </source>
</evidence>
<evidence type="ECO:0000256" key="5">
    <source>
        <dbReference type="ARBA" id="ARBA00022630"/>
    </source>
</evidence>
<dbReference type="EMBL" id="HG739175">
    <property type="protein sequence ID" value="CDP14701.1"/>
    <property type="molecule type" value="Genomic_DNA"/>
</dbReference>
<evidence type="ECO:0000256" key="1">
    <source>
        <dbReference type="ARBA" id="ARBA00001974"/>
    </source>
</evidence>
<evidence type="ECO:0000259" key="11">
    <source>
        <dbReference type="PROSITE" id="PS51387"/>
    </source>
</evidence>
<feature type="signal peptide" evidence="10">
    <location>
        <begin position="1"/>
        <end position="25"/>
    </location>
</feature>
<dbReference type="GO" id="GO:0016491">
    <property type="term" value="F:oxidoreductase activity"/>
    <property type="evidence" value="ECO:0007669"/>
    <property type="project" value="InterPro"/>
</dbReference>
<keyword evidence="5" id="KW-0285">Flavoprotein</keyword>
<dbReference type="PANTHER" id="PTHR32448">
    <property type="entry name" value="OS08G0158400 PROTEIN"/>
    <property type="match status" value="1"/>
</dbReference>
<feature type="chain" id="PRO_5001658468" description="FAD-binding PCMH-type domain-containing protein" evidence="10">
    <location>
        <begin position="26"/>
        <end position="531"/>
    </location>
</feature>
<evidence type="ECO:0000256" key="2">
    <source>
        <dbReference type="ARBA" id="ARBA00004913"/>
    </source>
</evidence>
<evidence type="ECO:0000256" key="7">
    <source>
        <dbReference type="ARBA" id="ARBA00022827"/>
    </source>
</evidence>
<evidence type="ECO:0000256" key="10">
    <source>
        <dbReference type="SAM" id="SignalP"/>
    </source>
</evidence>
<accession>A0A068V264</accession>
<evidence type="ECO:0000256" key="4">
    <source>
        <dbReference type="ARBA" id="ARBA00022589"/>
    </source>
</evidence>
<reference evidence="13" key="1">
    <citation type="journal article" date="2014" name="Science">
        <title>The coffee genome provides insight into the convergent evolution of caffeine biosynthesis.</title>
        <authorList>
            <person name="Denoeud F."/>
            <person name="Carretero-Paulet L."/>
            <person name="Dereeper A."/>
            <person name="Droc G."/>
            <person name="Guyot R."/>
            <person name="Pietrella M."/>
            <person name="Zheng C."/>
            <person name="Alberti A."/>
            <person name="Anthony F."/>
            <person name="Aprea G."/>
            <person name="Aury J.M."/>
            <person name="Bento P."/>
            <person name="Bernard M."/>
            <person name="Bocs S."/>
            <person name="Campa C."/>
            <person name="Cenci A."/>
            <person name="Combes M.C."/>
            <person name="Crouzillat D."/>
            <person name="Da Silva C."/>
            <person name="Daddiego L."/>
            <person name="De Bellis F."/>
            <person name="Dussert S."/>
            <person name="Garsmeur O."/>
            <person name="Gayraud T."/>
            <person name="Guignon V."/>
            <person name="Jahn K."/>
            <person name="Jamilloux V."/>
            <person name="Joet T."/>
            <person name="Labadie K."/>
            <person name="Lan T."/>
            <person name="Leclercq J."/>
            <person name="Lepelley M."/>
            <person name="Leroy T."/>
            <person name="Li L.T."/>
            <person name="Librado P."/>
            <person name="Lopez L."/>
            <person name="Munoz A."/>
            <person name="Noel B."/>
            <person name="Pallavicini A."/>
            <person name="Perrotta G."/>
            <person name="Poncet V."/>
            <person name="Pot D."/>
            <person name="Priyono X."/>
            <person name="Rigoreau M."/>
            <person name="Rouard M."/>
            <person name="Rozas J."/>
            <person name="Tranchant-Dubreuil C."/>
            <person name="VanBuren R."/>
            <person name="Zhang Q."/>
            <person name="Andrade A.C."/>
            <person name="Argout X."/>
            <person name="Bertrand B."/>
            <person name="de Kochko A."/>
            <person name="Graziosi G."/>
            <person name="Henry R.J."/>
            <person name="Jayarama X."/>
            <person name="Ming R."/>
            <person name="Nagai C."/>
            <person name="Rounsley S."/>
            <person name="Sankoff D."/>
            <person name="Giuliano G."/>
            <person name="Albert V.A."/>
            <person name="Wincker P."/>
            <person name="Lashermes P."/>
        </authorList>
    </citation>
    <scope>NUCLEOTIDE SEQUENCE [LARGE SCALE GENOMIC DNA]</scope>
    <source>
        <strain evidence="13">cv. DH200-94</strain>
    </source>
</reference>
<keyword evidence="4" id="KW-0017">Alkaloid metabolism</keyword>
<comment type="cofactor">
    <cofactor evidence="1">
        <name>FAD</name>
        <dbReference type="ChEBI" id="CHEBI:57692"/>
    </cofactor>
</comment>
<dbReference type="InterPro" id="IPR036318">
    <property type="entry name" value="FAD-bd_PCMH-like_sf"/>
</dbReference>
<evidence type="ECO:0000256" key="6">
    <source>
        <dbReference type="ARBA" id="ARBA00022729"/>
    </source>
</evidence>
<gene>
    <name evidence="12" type="ORF">GSCOC_T00042119001</name>
</gene>
<evidence type="ECO:0000256" key="8">
    <source>
        <dbReference type="ARBA" id="ARBA00023157"/>
    </source>
</evidence>
<evidence type="ECO:0000313" key="13">
    <source>
        <dbReference type="Proteomes" id="UP000295252"/>
    </source>
</evidence>
<dbReference type="OrthoDB" id="407275at2759"/>
<dbReference type="PhylomeDB" id="A0A068V264"/>
<dbReference type="GO" id="GO:0071949">
    <property type="term" value="F:FAD binding"/>
    <property type="evidence" value="ECO:0007669"/>
    <property type="project" value="InterPro"/>
</dbReference>
<name>A0A068V264_COFCA</name>
<dbReference type="Gramene" id="CDP14701">
    <property type="protein sequence ID" value="CDP14701"/>
    <property type="gene ID" value="GSCOC_T00042119001"/>
</dbReference>
<dbReference type="Gene3D" id="3.40.462.20">
    <property type="match status" value="1"/>
</dbReference>
<dbReference type="OMA" id="FQSEQSM"/>
<dbReference type="PROSITE" id="PS51387">
    <property type="entry name" value="FAD_PCMH"/>
    <property type="match status" value="1"/>
</dbReference>
<dbReference type="Gene3D" id="3.30.465.10">
    <property type="match status" value="1"/>
</dbReference>
<comment type="pathway">
    <text evidence="2">Alkaloid biosynthesis.</text>
</comment>
<dbReference type="InterPro" id="IPR016166">
    <property type="entry name" value="FAD-bd_PCMH"/>
</dbReference>
<dbReference type="InterPro" id="IPR012951">
    <property type="entry name" value="BBE"/>
</dbReference>
<dbReference type="InterPro" id="IPR006094">
    <property type="entry name" value="Oxid_FAD_bind_N"/>
</dbReference>
<evidence type="ECO:0000256" key="9">
    <source>
        <dbReference type="ARBA" id="ARBA00023180"/>
    </source>
</evidence>
<protein>
    <recommendedName>
        <fullName evidence="11">FAD-binding PCMH-type domain-containing protein</fullName>
    </recommendedName>
</protein>
<dbReference type="InterPro" id="IPR016169">
    <property type="entry name" value="FAD-bd_PCMH_sub2"/>
</dbReference>
<dbReference type="Proteomes" id="UP000295252">
    <property type="component" value="Chromosome VII"/>
</dbReference>
<comment type="similarity">
    <text evidence="3">Belongs to the oxygen-dependent FAD-linked oxidoreductase family.</text>
</comment>
<dbReference type="STRING" id="49390.A0A068V264"/>
<keyword evidence="13" id="KW-1185">Reference proteome</keyword>
<dbReference type="Pfam" id="PF01565">
    <property type="entry name" value="FAD_binding_4"/>
    <property type="match status" value="1"/>
</dbReference>
<sequence length="531" mass="59594">MRKMSYSTMLQFAFLLLCSISWASASHPSRGDFVQCLLNYTDSPSYFAKAIYTQNSSSFTSVLDQYIHNLRFLLPEVPKPLVIITALTENQIQTAIFCSKKYRLQMRIRSGGHDFEGSSYTSNVPFFVLDMSNFRSISIDVKGQTAWVGAGATVGEVYYSIYEANSTLGFPAAYCPTVGIGGHISGGGYGPLVRQFGLAADNVIDARVIDANGTVLDRKSMGEDLFWAIRGGGGASFAVILGYKLKLVEIPEKVTVFSINRTWEQNATQLLYKWQYIAPKLPLNLVITPQIVSINSNQTGKRTVQVTFVSVFRGEVDELLSIMNQQFPELGLKKEDCTEMLWIQYFAYASGLPTSNITESLTSRVSSAKLYYKAKSDFVKEPIPENGIEEILRKLNELPPFMGMLEWNHFGGGVMETIPESATPFPHRGNLYLMCEGVSWDEQVVSKQRIDWLRKLYKVIGKYVPNNPRAAYANSRDLDLGVNNKGITSVEKARIWGAPYFKNNFDRLVQVKTKVDPYNFFKNEQSIPISQ</sequence>
<dbReference type="FunFam" id="3.30.43.10:FF:000004">
    <property type="entry name" value="Berberine bridge enzyme-like 15"/>
    <property type="match status" value="1"/>
</dbReference>
<dbReference type="InterPro" id="IPR016167">
    <property type="entry name" value="FAD-bd_PCMH_sub1"/>
</dbReference>
<feature type="domain" description="FAD-binding PCMH-type" evidence="11">
    <location>
        <begin position="76"/>
        <end position="250"/>
    </location>
</feature>
<dbReference type="Pfam" id="PF08031">
    <property type="entry name" value="BBE"/>
    <property type="match status" value="1"/>
</dbReference>
<proteinExistence type="inferred from homology"/>
<keyword evidence="6 10" id="KW-0732">Signal</keyword>
<dbReference type="InParanoid" id="A0A068V264"/>
<keyword evidence="8" id="KW-1015">Disulfide bond</keyword>
<keyword evidence="7" id="KW-0274">FAD</keyword>
<dbReference type="Gene3D" id="3.30.43.10">
    <property type="entry name" value="Uridine Diphospho-n-acetylenolpyruvylglucosamine Reductase, domain 2"/>
    <property type="match status" value="1"/>
</dbReference>
<evidence type="ECO:0000313" key="12">
    <source>
        <dbReference type="EMBL" id="CDP14701.1"/>
    </source>
</evidence>
<dbReference type="AlphaFoldDB" id="A0A068V264"/>